<protein>
    <submittedName>
        <fullName evidence="2">Uncharacterized protein</fullName>
    </submittedName>
</protein>
<gene>
    <name evidence="2" type="ORF">TRIUR3_22186</name>
</gene>
<dbReference type="EMBL" id="KD094125">
    <property type="protein sequence ID" value="EMS61577.1"/>
    <property type="molecule type" value="Genomic_DNA"/>
</dbReference>
<name>M7ZN82_TRIUA</name>
<accession>M7ZN82</accession>
<sequence length="164" mass="17890">MGSIMELAMEKGGYQTNPGVDHWTVGDGIYGVEIRVSGASPHKQQQEEQRGGAGADGRREDWTPPEFGHGKDAGRSRNAGLLTLSSRPPHLMKQPHVVPSMHIPEYSDFSASAMPPQATSSSSSSLPFYNFLPIGPVHRERAPSERRADVSEGEIDLELKLWKG</sequence>
<proteinExistence type="predicted"/>
<evidence type="ECO:0000313" key="2">
    <source>
        <dbReference type="EMBL" id="EMS61577.1"/>
    </source>
</evidence>
<dbReference type="AlphaFoldDB" id="M7ZN82"/>
<organism evidence="2">
    <name type="scientific">Triticum urartu</name>
    <name type="common">Red wild einkorn</name>
    <name type="synonym">Crithodium urartu</name>
    <dbReference type="NCBI Taxonomy" id="4572"/>
    <lineage>
        <taxon>Eukaryota</taxon>
        <taxon>Viridiplantae</taxon>
        <taxon>Streptophyta</taxon>
        <taxon>Embryophyta</taxon>
        <taxon>Tracheophyta</taxon>
        <taxon>Spermatophyta</taxon>
        <taxon>Magnoliopsida</taxon>
        <taxon>Liliopsida</taxon>
        <taxon>Poales</taxon>
        <taxon>Poaceae</taxon>
        <taxon>BOP clade</taxon>
        <taxon>Pooideae</taxon>
        <taxon>Triticodae</taxon>
        <taxon>Triticeae</taxon>
        <taxon>Triticinae</taxon>
        <taxon>Triticum</taxon>
    </lineage>
</organism>
<feature type="region of interest" description="Disordered" evidence="1">
    <location>
        <begin position="36"/>
        <end position="95"/>
    </location>
</feature>
<feature type="compositionally biased region" description="Basic and acidic residues" evidence="1">
    <location>
        <begin position="44"/>
        <end position="75"/>
    </location>
</feature>
<reference evidence="2" key="1">
    <citation type="journal article" date="2013" name="Nature">
        <title>Draft genome of the wheat A-genome progenitor Triticum urartu.</title>
        <authorList>
            <person name="Ling H.Q."/>
            <person name="Zhao S."/>
            <person name="Liu D."/>
            <person name="Wang J."/>
            <person name="Sun H."/>
            <person name="Zhang C."/>
            <person name="Fan H."/>
            <person name="Li D."/>
            <person name="Dong L."/>
            <person name="Tao Y."/>
            <person name="Gao C."/>
            <person name="Wu H."/>
            <person name="Li Y."/>
            <person name="Cui Y."/>
            <person name="Guo X."/>
            <person name="Zheng S."/>
            <person name="Wang B."/>
            <person name="Yu K."/>
            <person name="Liang Q."/>
            <person name="Yang W."/>
            <person name="Lou X."/>
            <person name="Chen J."/>
            <person name="Feng M."/>
            <person name="Jian J."/>
            <person name="Zhang X."/>
            <person name="Luo G."/>
            <person name="Jiang Y."/>
            <person name="Liu J."/>
            <person name="Wang Z."/>
            <person name="Sha Y."/>
            <person name="Zhang B."/>
            <person name="Wu H."/>
            <person name="Tang D."/>
            <person name="Shen Q."/>
            <person name="Xue P."/>
            <person name="Zou S."/>
            <person name="Wang X."/>
            <person name="Liu X."/>
            <person name="Wang F."/>
            <person name="Yang Y."/>
            <person name="An X."/>
            <person name="Dong Z."/>
            <person name="Zhang K."/>
            <person name="Zhang X."/>
            <person name="Luo M.C."/>
            <person name="Dvorak J."/>
            <person name="Tong Y."/>
            <person name="Wang J."/>
            <person name="Yang H."/>
            <person name="Li Z."/>
            <person name="Wang D."/>
            <person name="Zhang A."/>
            <person name="Wang J."/>
        </authorList>
    </citation>
    <scope>NUCLEOTIDE SEQUENCE</scope>
</reference>
<evidence type="ECO:0000256" key="1">
    <source>
        <dbReference type="SAM" id="MobiDB-lite"/>
    </source>
</evidence>